<reference evidence="3 4" key="1">
    <citation type="journal article" date="2020" name="BMC Genomics">
        <title>Intraspecific diversification of the crop wild relative Brassica cretica Lam. using demographic model selection.</title>
        <authorList>
            <person name="Kioukis A."/>
            <person name="Michalopoulou V.A."/>
            <person name="Briers L."/>
            <person name="Pirintsos S."/>
            <person name="Studholme D.J."/>
            <person name="Pavlidis P."/>
            <person name="Sarris P.F."/>
        </authorList>
    </citation>
    <scope>NUCLEOTIDE SEQUENCE [LARGE SCALE GENOMIC DNA]</scope>
    <source>
        <strain evidence="4">cv. PFS-1207/04</strain>
    </source>
</reference>
<gene>
    <name evidence="3" type="ORF">DY000_02022063</name>
</gene>
<keyword evidence="1" id="KW-0175">Coiled coil</keyword>
<feature type="compositionally biased region" description="Basic and acidic residues" evidence="2">
    <location>
        <begin position="1"/>
        <end position="12"/>
    </location>
</feature>
<dbReference type="Proteomes" id="UP000266723">
    <property type="component" value="Unassembled WGS sequence"/>
</dbReference>
<accession>A0ABQ7EDC2</accession>
<organism evidence="3 4">
    <name type="scientific">Brassica cretica</name>
    <name type="common">Mustard</name>
    <dbReference type="NCBI Taxonomy" id="69181"/>
    <lineage>
        <taxon>Eukaryota</taxon>
        <taxon>Viridiplantae</taxon>
        <taxon>Streptophyta</taxon>
        <taxon>Embryophyta</taxon>
        <taxon>Tracheophyta</taxon>
        <taxon>Spermatophyta</taxon>
        <taxon>Magnoliopsida</taxon>
        <taxon>eudicotyledons</taxon>
        <taxon>Gunneridae</taxon>
        <taxon>Pentapetalae</taxon>
        <taxon>rosids</taxon>
        <taxon>malvids</taxon>
        <taxon>Brassicales</taxon>
        <taxon>Brassicaceae</taxon>
        <taxon>Brassiceae</taxon>
        <taxon>Brassica</taxon>
    </lineage>
</organism>
<evidence type="ECO:0000256" key="1">
    <source>
        <dbReference type="SAM" id="Coils"/>
    </source>
</evidence>
<feature type="coiled-coil region" evidence="1">
    <location>
        <begin position="193"/>
        <end position="245"/>
    </location>
</feature>
<feature type="compositionally biased region" description="Polar residues" evidence="2">
    <location>
        <begin position="75"/>
        <end position="84"/>
    </location>
</feature>
<sequence>MSSSQGDKRSSDIEMGEATSQAPVPVSSGEAPACVAGFLSFQEKLARRKAEKEPVPQDAGTQVETSVPCVPDASAQPTGSSTTPILVEDREKAAESIPPPPVRKEIVLALRAPSAAPVVQPKGRKRKFTKGDDGESLQQGSLNLAPGLRGKIRPSLWIFTLSSLDFFFFSLASFRISNCSLVSQFVSLIDGMISECSSEASRLARDLTEMQEKWSETEAMLKAIKDSHSAKVSNLEAEIGVLERDLGKTASSLLKEKKARKAKSSEVCRLQCRIESDEGSTSRTVEEAKDALRVEFQARLAKISDFLGSLECIHSRDLALATVKGGMAVVRTLQSETPPSLQAEETKLSDCKGDLAAVDGNFDFVLADLKSACFLPTCSEDPQGKDLMVGENGGDAAPSLEEAMGEEDF</sequence>
<feature type="region of interest" description="Disordered" evidence="2">
    <location>
        <begin position="1"/>
        <end position="29"/>
    </location>
</feature>
<name>A0ABQ7EDC2_BRACR</name>
<evidence type="ECO:0000256" key="2">
    <source>
        <dbReference type="SAM" id="MobiDB-lite"/>
    </source>
</evidence>
<keyword evidence="4" id="KW-1185">Reference proteome</keyword>
<comment type="caution">
    <text evidence="3">The sequence shown here is derived from an EMBL/GenBank/DDBJ whole genome shotgun (WGS) entry which is preliminary data.</text>
</comment>
<feature type="compositionally biased region" description="Basic and acidic residues" evidence="2">
    <location>
        <begin position="45"/>
        <end position="55"/>
    </location>
</feature>
<evidence type="ECO:0000313" key="4">
    <source>
        <dbReference type="Proteomes" id="UP000266723"/>
    </source>
</evidence>
<protein>
    <submittedName>
        <fullName evidence="3">Uncharacterized protein</fullName>
    </submittedName>
</protein>
<feature type="region of interest" description="Disordered" evidence="2">
    <location>
        <begin position="45"/>
        <end position="85"/>
    </location>
</feature>
<proteinExistence type="predicted"/>
<feature type="region of interest" description="Disordered" evidence="2">
    <location>
        <begin position="385"/>
        <end position="409"/>
    </location>
</feature>
<evidence type="ECO:0000313" key="3">
    <source>
        <dbReference type="EMBL" id="KAF3595198.1"/>
    </source>
</evidence>
<dbReference type="EMBL" id="QGKV02000299">
    <property type="protein sequence ID" value="KAF3595198.1"/>
    <property type="molecule type" value="Genomic_DNA"/>
</dbReference>